<keyword evidence="4" id="KW-1185">Reference proteome</keyword>
<dbReference type="PANTHER" id="PTHR37984">
    <property type="entry name" value="PROTEIN CBG26694"/>
    <property type="match status" value="1"/>
</dbReference>
<dbReference type="AlphaFoldDB" id="A0AAV5ISD1"/>
<evidence type="ECO:0000259" key="2">
    <source>
        <dbReference type="PROSITE" id="PS50994"/>
    </source>
</evidence>
<dbReference type="EMBL" id="BPVZ01000019">
    <property type="protein sequence ID" value="GKV02764.1"/>
    <property type="molecule type" value="Genomic_DNA"/>
</dbReference>
<dbReference type="GO" id="GO:0003676">
    <property type="term" value="F:nucleic acid binding"/>
    <property type="evidence" value="ECO:0007669"/>
    <property type="project" value="InterPro"/>
</dbReference>
<dbReference type="SUPFAM" id="SSF53098">
    <property type="entry name" value="Ribonuclease H-like"/>
    <property type="match status" value="2"/>
</dbReference>
<sequence length="1163" mass="131935">MAQMERSVHAMEQAVTLLIENHGQLRLPPIHAHRARVPPRRYSPSQMFGNQWCTPRSQDLLFPLEQREVPHWNFRPHRLANVPHNWTRGSTSVNTLESASRVQAQHHFRGDEPTQASLEDKIVITNCKVQLSRMQDSLKERNETLQKDMETLCQQIAELHMTQQQVTDAPQIASIVAKEREHLNWPEKLRSNGNKRDKTHHCAFHGTHGHGTEDCKQLRMEIEQLIRRGALRQFIEHLESQRGARRMERLQDNREASRHKEKEPLDVVGVFPHDPLMIKIVVEDRNLRKGKVMKCVLVDTRSCRDVMCYGAFKKLGVSPQLMRPCDFSLVGFSRKSVLVICIISLPIHVGVTPCVAIVTLYFFVIDVPSFFNAILGRPGLNSLQAVVSTQAMMIKFPTPNGVGMARGKLIEVVERTPQAQDQVQTLEPNQVTKKKYKSKHWDLVAFGDIVKEKTLTVDSLDMREELKECQTEPIDQVKPVVLDEKRPKRIVNIGVNMDQSFIARLKNCLREHKDIFAWCPADMPSIDPKITCHRLGVNSDAVPVKQKVRHFEAKKTATIEEEVAKLKEAGFIQEITFSKWLSNVVMVKKANGKWRMCVDFTDLNNVCPKDNYPLPNIDELVDNSFGYVVLSLCDAYSGHNQIPITKEDKDKTAFITVGGIYCYVVMPFCLKNARATCQRGIEVNPKKIHAVLGMKPPSSIKEVQKLMGRVVALSKFISKFTEWTILGEKLYLYIAMSIEAISVALVREDGNKQEPVHYVGKVLQGAETRYKPLEKLAYAAGFIAELSKEEKAVMQAPPIDVPSKRKAPESKKPTKNLPSNLVWNLYVDGSSNAVGSGAGIILISPEGETFECALKFNSEASNSRAKHKALLEGLRLAKAARVEYLRIYSDSQLIVNQGYELSQVRRSENLKANAMAKLASIGLGVSRVEVYIGTLSSPSMEMENALPTQEEQSWVDPILTFLKSGILPEDEKEAKGLHKEAAWYTIFDGQLYRRFYTHLLLKCLGPIEAQILLEEHQPANPLHMIVASWPFGQWGMNNLGPFPKAKGRKTFLIVAIDYFTKWIEVGPVAQIIEQKEEEFIKKHIMCRFRMPRVLVTDNGTQFASEAFKDFCQTEKVERRFSVRAQLETEGLSLQQIKQRFASVAYLESNGQAEIADELNLYTY</sequence>
<dbReference type="InterPro" id="IPR043128">
    <property type="entry name" value="Rev_trsase/Diguanyl_cyclase"/>
</dbReference>
<evidence type="ECO:0000313" key="3">
    <source>
        <dbReference type="EMBL" id="GKV02764.1"/>
    </source>
</evidence>
<protein>
    <recommendedName>
        <fullName evidence="2">Integrase catalytic domain-containing protein</fullName>
    </recommendedName>
</protein>
<dbReference type="SUPFAM" id="SSF56672">
    <property type="entry name" value="DNA/RNA polymerases"/>
    <property type="match status" value="1"/>
</dbReference>
<dbReference type="PROSITE" id="PS50994">
    <property type="entry name" value="INTEGRASE"/>
    <property type="match status" value="1"/>
</dbReference>
<reference evidence="3 4" key="1">
    <citation type="journal article" date="2021" name="Commun. Biol.">
        <title>The genome of Shorea leprosula (Dipterocarpaceae) highlights the ecological relevance of drought in aseasonal tropical rainforests.</title>
        <authorList>
            <person name="Ng K.K.S."/>
            <person name="Kobayashi M.J."/>
            <person name="Fawcett J.A."/>
            <person name="Hatakeyama M."/>
            <person name="Paape T."/>
            <person name="Ng C.H."/>
            <person name="Ang C.C."/>
            <person name="Tnah L.H."/>
            <person name="Lee C.T."/>
            <person name="Nishiyama T."/>
            <person name="Sese J."/>
            <person name="O'Brien M.J."/>
            <person name="Copetti D."/>
            <person name="Mohd Noor M.I."/>
            <person name="Ong R.C."/>
            <person name="Putra M."/>
            <person name="Sireger I.Z."/>
            <person name="Indrioko S."/>
            <person name="Kosugi Y."/>
            <person name="Izuno A."/>
            <person name="Isagi Y."/>
            <person name="Lee S.L."/>
            <person name="Shimizu K.K."/>
        </authorList>
    </citation>
    <scope>NUCLEOTIDE SEQUENCE [LARGE SCALE GENOMIC DNA]</scope>
    <source>
        <strain evidence="3">214</strain>
    </source>
</reference>
<comment type="caution">
    <text evidence="3">The sequence shown here is derived from an EMBL/GenBank/DDBJ whole genome shotgun (WGS) entry which is preliminary data.</text>
</comment>
<dbReference type="CDD" id="cd01647">
    <property type="entry name" value="RT_LTR"/>
    <property type="match status" value="1"/>
</dbReference>
<dbReference type="InterPro" id="IPR000477">
    <property type="entry name" value="RT_dom"/>
</dbReference>
<evidence type="ECO:0000256" key="1">
    <source>
        <dbReference type="SAM" id="Coils"/>
    </source>
</evidence>
<dbReference type="Pfam" id="PF00078">
    <property type="entry name" value="RVT_1"/>
    <property type="match status" value="1"/>
</dbReference>
<dbReference type="Proteomes" id="UP001054252">
    <property type="component" value="Unassembled WGS sequence"/>
</dbReference>
<dbReference type="GO" id="GO:0004523">
    <property type="term" value="F:RNA-DNA hybrid ribonuclease activity"/>
    <property type="evidence" value="ECO:0007669"/>
    <property type="project" value="InterPro"/>
</dbReference>
<dbReference type="Gene3D" id="3.10.10.10">
    <property type="entry name" value="HIV Type 1 Reverse Transcriptase, subunit A, domain 1"/>
    <property type="match status" value="1"/>
</dbReference>
<dbReference type="InterPro" id="IPR043502">
    <property type="entry name" value="DNA/RNA_pol_sf"/>
</dbReference>
<evidence type="ECO:0000313" key="4">
    <source>
        <dbReference type="Proteomes" id="UP001054252"/>
    </source>
</evidence>
<feature type="coiled-coil region" evidence="1">
    <location>
        <begin position="128"/>
        <end position="162"/>
    </location>
</feature>
<dbReference type="CDD" id="cd00303">
    <property type="entry name" value="retropepsin_like"/>
    <property type="match status" value="1"/>
</dbReference>
<dbReference type="Gene3D" id="3.30.70.270">
    <property type="match status" value="1"/>
</dbReference>
<feature type="domain" description="Integrase catalytic" evidence="2">
    <location>
        <begin position="1026"/>
        <end position="1163"/>
    </location>
</feature>
<dbReference type="InterPro" id="IPR001584">
    <property type="entry name" value="Integrase_cat-core"/>
</dbReference>
<dbReference type="Gene3D" id="3.30.420.10">
    <property type="entry name" value="Ribonuclease H-like superfamily/Ribonuclease H"/>
    <property type="match status" value="2"/>
</dbReference>
<keyword evidence="1" id="KW-0175">Coiled coil</keyword>
<dbReference type="GO" id="GO:0015074">
    <property type="term" value="P:DNA integration"/>
    <property type="evidence" value="ECO:0007669"/>
    <property type="project" value="InterPro"/>
</dbReference>
<dbReference type="InterPro" id="IPR012337">
    <property type="entry name" value="RNaseH-like_sf"/>
</dbReference>
<dbReference type="InterPro" id="IPR002156">
    <property type="entry name" value="RNaseH_domain"/>
</dbReference>
<dbReference type="Pfam" id="PF13456">
    <property type="entry name" value="RVT_3"/>
    <property type="match status" value="1"/>
</dbReference>
<organism evidence="3 4">
    <name type="scientific">Rubroshorea leprosula</name>
    <dbReference type="NCBI Taxonomy" id="152421"/>
    <lineage>
        <taxon>Eukaryota</taxon>
        <taxon>Viridiplantae</taxon>
        <taxon>Streptophyta</taxon>
        <taxon>Embryophyta</taxon>
        <taxon>Tracheophyta</taxon>
        <taxon>Spermatophyta</taxon>
        <taxon>Magnoliopsida</taxon>
        <taxon>eudicotyledons</taxon>
        <taxon>Gunneridae</taxon>
        <taxon>Pentapetalae</taxon>
        <taxon>rosids</taxon>
        <taxon>malvids</taxon>
        <taxon>Malvales</taxon>
        <taxon>Dipterocarpaceae</taxon>
        <taxon>Rubroshorea</taxon>
    </lineage>
</organism>
<proteinExistence type="predicted"/>
<gene>
    <name evidence="3" type="ORF">SLEP1_g15159</name>
</gene>
<dbReference type="InterPro" id="IPR050951">
    <property type="entry name" value="Retrovirus_Pol_polyprotein"/>
</dbReference>
<dbReference type="PANTHER" id="PTHR37984:SF5">
    <property type="entry name" value="PROTEIN NYNRIN-LIKE"/>
    <property type="match status" value="1"/>
</dbReference>
<dbReference type="InterPro" id="IPR036397">
    <property type="entry name" value="RNaseH_sf"/>
</dbReference>
<dbReference type="Pfam" id="PF00665">
    <property type="entry name" value="rve"/>
    <property type="match status" value="1"/>
</dbReference>
<accession>A0AAV5ISD1</accession>
<name>A0AAV5ISD1_9ROSI</name>